<organism evidence="2">
    <name type="scientific">Anguilla anguilla</name>
    <name type="common">European freshwater eel</name>
    <name type="synonym">Muraena anguilla</name>
    <dbReference type="NCBI Taxonomy" id="7936"/>
    <lineage>
        <taxon>Eukaryota</taxon>
        <taxon>Metazoa</taxon>
        <taxon>Chordata</taxon>
        <taxon>Craniata</taxon>
        <taxon>Vertebrata</taxon>
        <taxon>Euteleostomi</taxon>
        <taxon>Actinopterygii</taxon>
        <taxon>Neopterygii</taxon>
        <taxon>Teleostei</taxon>
        <taxon>Anguilliformes</taxon>
        <taxon>Anguillidae</taxon>
        <taxon>Anguilla</taxon>
    </lineage>
</organism>
<dbReference type="EMBL" id="GBXM01062199">
    <property type="protein sequence ID" value="JAH46378.1"/>
    <property type="molecule type" value="Transcribed_RNA"/>
</dbReference>
<feature type="compositionally biased region" description="Polar residues" evidence="1">
    <location>
        <begin position="1"/>
        <end position="14"/>
    </location>
</feature>
<feature type="region of interest" description="Disordered" evidence="1">
    <location>
        <begin position="1"/>
        <end position="22"/>
    </location>
</feature>
<sequence>MRTQGLGSSVQASIGASWRSPP</sequence>
<evidence type="ECO:0000256" key="1">
    <source>
        <dbReference type="SAM" id="MobiDB-lite"/>
    </source>
</evidence>
<protein>
    <submittedName>
        <fullName evidence="2">Uncharacterized protein</fullName>
    </submittedName>
</protein>
<evidence type="ECO:0000313" key="2">
    <source>
        <dbReference type="EMBL" id="JAH46378.1"/>
    </source>
</evidence>
<accession>A0A0E9T0X8</accession>
<proteinExistence type="predicted"/>
<reference evidence="2" key="2">
    <citation type="journal article" date="2015" name="Fish Shellfish Immunol.">
        <title>Early steps in the European eel (Anguilla anguilla)-Vibrio vulnificus interaction in the gills: Role of the RtxA13 toxin.</title>
        <authorList>
            <person name="Callol A."/>
            <person name="Pajuelo D."/>
            <person name="Ebbesson L."/>
            <person name="Teles M."/>
            <person name="MacKenzie S."/>
            <person name="Amaro C."/>
        </authorList>
    </citation>
    <scope>NUCLEOTIDE SEQUENCE</scope>
</reference>
<reference evidence="2" key="1">
    <citation type="submission" date="2014-11" db="EMBL/GenBank/DDBJ databases">
        <authorList>
            <person name="Amaro Gonzalez C."/>
        </authorList>
    </citation>
    <scope>NUCLEOTIDE SEQUENCE</scope>
</reference>
<dbReference type="AlphaFoldDB" id="A0A0E9T0X8"/>
<name>A0A0E9T0X8_ANGAN</name>